<dbReference type="Gene3D" id="3.40.50.80">
    <property type="entry name" value="Nucleotide-binding domain of ferredoxin-NADP reductase (FNR) module"/>
    <property type="match status" value="1"/>
</dbReference>
<dbReference type="Pfam" id="PF00258">
    <property type="entry name" value="Flavodoxin_1"/>
    <property type="match status" value="1"/>
</dbReference>
<dbReference type="STRING" id="1507870.A0A1V8TR02"/>
<gene>
    <name evidence="12" type="ORF">B0A48_01910</name>
</gene>
<evidence type="ECO:0000256" key="8">
    <source>
        <dbReference type="ARBA" id="ARBA00023002"/>
    </source>
</evidence>
<dbReference type="SUPFAM" id="SSF52343">
    <property type="entry name" value="Ferredoxin reductase-like, C-terminal NADP-linked domain"/>
    <property type="match status" value="1"/>
</dbReference>
<dbReference type="GO" id="GO:0050660">
    <property type="term" value="F:flavin adenine dinucleotide binding"/>
    <property type="evidence" value="ECO:0007669"/>
    <property type="project" value="TreeGrafter"/>
</dbReference>
<dbReference type="PRINTS" id="PR00369">
    <property type="entry name" value="FLAVODOXIN"/>
</dbReference>
<keyword evidence="8" id="KW-0560">Oxidoreductase</keyword>
<dbReference type="Pfam" id="PF00667">
    <property type="entry name" value="FAD_binding_1"/>
    <property type="match status" value="1"/>
</dbReference>
<protein>
    <recommendedName>
        <fullName evidence="14">NADPH-dependent FMN and FAD-containing oxidoreductase</fullName>
    </recommendedName>
</protein>
<dbReference type="Pfam" id="PF00175">
    <property type="entry name" value="NAD_binding_1"/>
    <property type="match status" value="1"/>
</dbReference>
<dbReference type="EMBL" id="NAJO01000003">
    <property type="protein sequence ID" value="OQO13681.1"/>
    <property type="molecule type" value="Genomic_DNA"/>
</dbReference>
<dbReference type="FunFam" id="3.40.50.80:FF:000030">
    <property type="entry name" value="NADPH-dependent diflavin oxidoreductase 1"/>
    <property type="match status" value="1"/>
</dbReference>
<name>A0A1V8TR02_9PEZI</name>
<comment type="caution">
    <text evidence="12">The sequence shown here is derived from an EMBL/GenBank/DDBJ whole genome shotgun (WGS) entry which is preliminary data.</text>
</comment>
<dbReference type="Gene3D" id="2.40.30.10">
    <property type="entry name" value="Translation factors"/>
    <property type="match status" value="1"/>
</dbReference>
<dbReference type="InterPro" id="IPR017927">
    <property type="entry name" value="FAD-bd_FR_type"/>
</dbReference>
<dbReference type="InterPro" id="IPR039261">
    <property type="entry name" value="FNR_nucleotide-bd"/>
</dbReference>
<evidence type="ECO:0000313" key="13">
    <source>
        <dbReference type="Proteomes" id="UP000192596"/>
    </source>
</evidence>
<evidence type="ECO:0000259" key="11">
    <source>
        <dbReference type="PROSITE" id="PS51384"/>
    </source>
</evidence>
<evidence type="ECO:0000256" key="1">
    <source>
        <dbReference type="ARBA" id="ARBA00001917"/>
    </source>
</evidence>
<dbReference type="AlphaFoldDB" id="A0A1V8TR02"/>
<dbReference type="InParanoid" id="A0A1V8TR02"/>
<dbReference type="GO" id="GO:0010181">
    <property type="term" value="F:FMN binding"/>
    <property type="evidence" value="ECO:0007669"/>
    <property type="project" value="InterPro"/>
</dbReference>
<keyword evidence="6" id="KW-0274">FAD</keyword>
<comment type="cofactor">
    <cofactor evidence="2">
        <name>FAD</name>
        <dbReference type="ChEBI" id="CHEBI:57692"/>
    </cofactor>
</comment>
<feature type="domain" description="FAD-binding FR-type" evidence="11">
    <location>
        <begin position="207"/>
        <end position="484"/>
    </location>
</feature>
<evidence type="ECO:0000256" key="6">
    <source>
        <dbReference type="ARBA" id="ARBA00022827"/>
    </source>
</evidence>
<feature type="region of interest" description="Disordered" evidence="9">
    <location>
        <begin position="177"/>
        <end position="200"/>
    </location>
</feature>
<sequence>MAERLRFDTTVLDLDSIQVRDLLKYSMVIFAVSTAGQGEMPQNARLFWKTLLSGALKPGVLKRLRFTTFGIGDSSYLRYNVAHRMLCARLAQLGASLFCERGEGNEQHPEGHSAGFREWLVPLKAAVLSAFPLPEPLEPLADDDFIQPKWMLAGRAVIEDQSPPISAEADGTGHHVKDYVEDGIDHDNPAGPDEREAGPSKCLFPVSDSYSVFIDSNKRVTFGTHFQDVRLLDLRLDREYKYGPGAVAVVYPKNFPTDVNDFLDLMQWQSCADHPLDVVATGGIAGQVGSPSPLRHLDLADTTCTIRWLLENVLDIMSIPRRSFFANLAYFAGTSTEDEVYQRDRLLELTNPELIDELWDYTTRPKRTILEVMMDFTTIKIPWQYVLSVLPIMRGRQFSIASGGKYMHDRRGRTRVQLLVAIADPPSPIIKYRRRYGVCTRYITTLQAGQQINIGMQQGYLDVKPTELEVPVIMIGPGTGLAPMRSMIHQRRAWAEELDLKPAGKRLDGDLLFFGCRSSDADDFFRDEWEQLVREEGLQVYTAYSRDKTQSKQYVQDLLRANGIQVYRTLVEYNGKVYLSGSSGAMPKGVREALLDVLEKEGTMTRTDAEAYLDGMEKEGRYKQETW</sequence>
<dbReference type="InterPro" id="IPR001094">
    <property type="entry name" value="Flavdoxin-like"/>
</dbReference>
<feature type="compositionally biased region" description="Basic and acidic residues" evidence="9">
    <location>
        <begin position="177"/>
        <end position="198"/>
    </location>
</feature>
<dbReference type="SUPFAM" id="SSF63380">
    <property type="entry name" value="Riboflavin synthase domain-like"/>
    <property type="match status" value="1"/>
</dbReference>
<evidence type="ECO:0000256" key="4">
    <source>
        <dbReference type="ARBA" id="ARBA00022630"/>
    </source>
</evidence>
<dbReference type="FunCoup" id="A0A1V8TR02">
    <property type="interactions" value="1377"/>
</dbReference>
<dbReference type="SUPFAM" id="SSF52218">
    <property type="entry name" value="Flavoproteins"/>
    <property type="match status" value="1"/>
</dbReference>
<dbReference type="InterPro" id="IPR001433">
    <property type="entry name" value="OxRdtase_FAD/NAD-bd"/>
</dbReference>
<dbReference type="InterPro" id="IPR001709">
    <property type="entry name" value="Flavoprot_Pyr_Nucl_cyt_Rdtase"/>
</dbReference>
<dbReference type="PRINTS" id="PR00371">
    <property type="entry name" value="FPNCR"/>
</dbReference>
<keyword evidence="13" id="KW-1185">Reference proteome</keyword>
<evidence type="ECO:0000256" key="9">
    <source>
        <dbReference type="SAM" id="MobiDB-lite"/>
    </source>
</evidence>
<evidence type="ECO:0008006" key="14">
    <source>
        <dbReference type="Google" id="ProtNLM"/>
    </source>
</evidence>
<keyword evidence="5" id="KW-0288">FMN</keyword>
<dbReference type="InterPro" id="IPR003097">
    <property type="entry name" value="CysJ-like_FAD-binding"/>
</dbReference>
<dbReference type="PROSITE" id="PS51384">
    <property type="entry name" value="FAD_FR"/>
    <property type="match status" value="1"/>
</dbReference>
<dbReference type="Proteomes" id="UP000192596">
    <property type="component" value="Unassembled WGS sequence"/>
</dbReference>
<keyword evidence="3" id="KW-0963">Cytoplasm</keyword>
<keyword evidence="7" id="KW-0521">NADP</keyword>
<dbReference type="PANTHER" id="PTHR19384">
    <property type="entry name" value="NITRIC OXIDE SYNTHASE-RELATED"/>
    <property type="match status" value="1"/>
</dbReference>
<dbReference type="PROSITE" id="PS50902">
    <property type="entry name" value="FLAVODOXIN_LIKE"/>
    <property type="match status" value="1"/>
</dbReference>
<dbReference type="InterPro" id="IPR029039">
    <property type="entry name" value="Flavoprotein-like_sf"/>
</dbReference>
<evidence type="ECO:0000256" key="2">
    <source>
        <dbReference type="ARBA" id="ARBA00001974"/>
    </source>
</evidence>
<dbReference type="InterPro" id="IPR017938">
    <property type="entry name" value="Riboflavin_synthase-like_b-brl"/>
</dbReference>
<organism evidence="12 13">
    <name type="scientific">Cryoendolithus antarcticus</name>
    <dbReference type="NCBI Taxonomy" id="1507870"/>
    <lineage>
        <taxon>Eukaryota</taxon>
        <taxon>Fungi</taxon>
        <taxon>Dikarya</taxon>
        <taxon>Ascomycota</taxon>
        <taxon>Pezizomycotina</taxon>
        <taxon>Dothideomycetes</taxon>
        <taxon>Dothideomycetidae</taxon>
        <taxon>Cladosporiales</taxon>
        <taxon>Cladosporiaceae</taxon>
        <taxon>Cryoendolithus</taxon>
    </lineage>
</organism>
<evidence type="ECO:0000313" key="12">
    <source>
        <dbReference type="EMBL" id="OQO13681.1"/>
    </source>
</evidence>
<evidence type="ECO:0000256" key="5">
    <source>
        <dbReference type="ARBA" id="ARBA00022643"/>
    </source>
</evidence>
<dbReference type="OrthoDB" id="1856718at2759"/>
<evidence type="ECO:0000259" key="10">
    <source>
        <dbReference type="PROSITE" id="PS50902"/>
    </source>
</evidence>
<dbReference type="PANTHER" id="PTHR19384:SF10">
    <property type="entry name" value="NADPH-DEPENDENT DIFLAVIN OXIDOREDUCTASE 1"/>
    <property type="match status" value="1"/>
</dbReference>
<accession>A0A1V8TR02</accession>
<dbReference type="Gene3D" id="3.40.50.360">
    <property type="match status" value="1"/>
</dbReference>
<evidence type="ECO:0000256" key="3">
    <source>
        <dbReference type="ARBA" id="ARBA00022490"/>
    </source>
</evidence>
<dbReference type="GO" id="GO:0005829">
    <property type="term" value="C:cytosol"/>
    <property type="evidence" value="ECO:0007669"/>
    <property type="project" value="TreeGrafter"/>
</dbReference>
<reference evidence="13" key="1">
    <citation type="submission" date="2017-03" db="EMBL/GenBank/DDBJ databases">
        <title>Genomes of endolithic fungi from Antarctica.</title>
        <authorList>
            <person name="Coleine C."/>
            <person name="Masonjones S."/>
            <person name="Stajich J.E."/>
        </authorList>
    </citation>
    <scope>NUCLEOTIDE SEQUENCE [LARGE SCALE GENOMIC DNA]</scope>
    <source>
        <strain evidence="13">CCFEE 5527</strain>
    </source>
</reference>
<feature type="domain" description="Flavodoxin-like" evidence="10">
    <location>
        <begin position="1"/>
        <end position="124"/>
    </location>
</feature>
<dbReference type="Gene3D" id="1.20.990.10">
    <property type="entry name" value="NADPH-cytochrome p450 Reductase, Chain A, domain 3"/>
    <property type="match status" value="1"/>
</dbReference>
<comment type="cofactor">
    <cofactor evidence="1">
        <name>FMN</name>
        <dbReference type="ChEBI" id="CHEBI:58210"/>
    </cofactor>
</comment>
<proteinExistence type="predicted"/>
<dbReference type="GO" id="GO:0016491">
    <property type="term" value="F:oxidoreductase activity"/>
    <property type="evidence" value="ECO:0007669"/>
    <property type="project" value="UniProtKB-KW"/>
</dbReference>
<keyword evidence="4" id="KW-0285">Flavoprotein</keyword>
<dbReference type="InterPro" id="IPR023173">
    <property type="entry name" value="NADPH_Cyt_P450_Rdtase_alpha"/>
</dbReference>
<evidence type="ECO:0000256" key="7">
    <source>
        <dbReference type="ARBA" id="ARBA00022857"/>
    </source>
</evidence>
<dbReference type="InterPro" id="IPR008254">
    <property type="entry name" value="Flavodoxin/NO_synth"/>
</dbReference>